<evidence type="ECO:0000313" key="3">
    <source>
        <dbReference type="Proteomes" id="UP000033035"/>
    </source>
</evidence>
<feature type="transmembrane region" description="Helical" evidence="1">
    <location>
        <begin position="505"/>
        <end position="528"/>
    </location>
</feature>
<keyword evidence="3" id="KW-1185">Reference proteome</keyword>
<dbReference type="EMBL" id="AQHW01000005">
    <property type="protein sequence ID" value="KKB59182.1"/>
    <property type="molecule type" value="Genomic_DNA"/>
</dbReference>
<protein>
    <submittedName>
        <fullName evidence="2">Uncharacterized protein</fullName>
    </submittedName>
</protein>
<dbReference type="AlphaFoldDB" id="A0A0F5JP41"/>
<feature type="transmembrane region" description="Helical" evidence="1">
    <location>
        <begin position="401"/>
        <end position="425"/>
    </location>
</feature>
<reference evidence="2 3" key="1">
    <citation type="submission" date="2013-04" db="EMBL/GenBank/DDBJ databases">
        <title>The Genome Sequence of Parabacteroides gordonii DSM 23371.</title>
        <authorList>
            <consortium name="The Broad Institute Genomics Platform"/>
            <person name="Earl A."/>
            <person name="Ward D."/>
            <person name="Feldgarden M."/>
            <person name="Gevers D."/>
            <person name="Martens E."/>
            <person name="Sakamoto M."/>
            <person name="Benno Y."/>
            <person name="Suzuki N."/>
            <person name="Matsunaga N."/>
            <person name="Koshihara K."/>
            <person name="Seki M."/>
            <person name="Komiya H."/>
            <person name="Walker B."/>
            <person name="Young S."/>
            <person name="Zeng Q."/>
            <person name="Gargeya S."/>
            <person name="Fitzgerald M."/>
            <person name="Haas B."/>
            <person name="Abouelleil A."/>
            <person name="Allen A.W."/>
            <person name="Alvarado L."/>
            <person name="Arachchi H.M."/>
            <person name="Berlin A.M."/>
            <person name="Chapman S.B."/>
            <person name="Gainer-Dewar J."/>
            <person name="Goldberg J."/>
            <person name="Griggs A."/>
            <person name="Gujja S."/>
            <person name="Hansen M."/>
            <person name="Howarth C."/>
            <person name="Imamovic A."/>
            <person name="Ireland A."/>
            <person name="Larimer J."/>
            <person name="McCowan C."/>
            <person name="Murphy C."/>
            <person name="Pearson M."/>
            <person name="Poon T.W."/>
            <person name="Priest M."/>
            <person name="Roberts A."/>
            <person name="Saif S."/>
            <person name="Shea T."/>
            <person name="Sisk P."/>
            <person name="Sykes S."/>
            <person name="Wortman J."/>
            <person name="Nusbaum C."/>
            <person name="Birren B."/>
        </authorList>
    </citation>
    <scope>NUCLEOTIDE SEQUENCE [LARGE SCALE GENOMIC DNA]</scope>
    <source>
        <strain evidence="2 3">MS-1</strain>
    </source>
</reference>
<name>A0A0F5JP41_9BACT</name>
<dbReference type="PATRIC" id="fig|1203610.3.peg.744"/>
<organism evidence="2 3">
    <name type="scientific">Parabacteroides gordonii MS-1 = DSM 23371</name>
    <dbReference type="NCBI Taxonomy" id="1203610"/>
    <lineage>
        <taxon>Bacteria</taxon>
        <taxon>Pseudomonadati</taxon>
        <taxon>Bacteroidota</taxon>
        <taxon>Bacteroidia</taxon>
        <taxon>Bacteroidales</taxon>
        <taxon>Tannerellaceae</taxon>
        <taxon>Parabacteroides</taxon>
    </lineage>
</organism>
<feature type="transmembrane region" description="Helical" evidence="1">
    <location>
        <begin position="377"/>
        <end position="395"/>
    </location>
</feature>
<comment type="caution">
    <text evidence="2">The sequence shown here is derived from an EMBL/GenBank/DDBJ whole genome shotgun (WGS) entry which is preliminary data.</text>
</comment>
<gene>
    <name evidence="2" type="ORF">HMPREF1536_00722</name>
</gene>
<proteinExistence type="predicted"/>
<dbReference type="HOGENOM" id="CLU_508696_0_0_10"/>
<dbReference type="STRING" id="1203610.HMPREF1536_00722"/>
<evidence type="ECO:0000256" key="1">
    <source>
        <dbReference type="SAM" id="Phobius"/>
    </source>
</evidence>
<accession>A0A0F5JP41</accession>
<keyword evidence="1" id="KW-1133">Transmembrane helix</keyword>
<feature type="transmembrane region" description="Helical" evidence="1">
    <location>
        <begin position="481"/>
        <end position="499"/>
    </location>
</feature>
<dbReference type="Proteomes" id="UP000033035">
    <property type="component" value="Unassembled WGS sequence"/>
</dbReference>
<evidence type="ECO:0000313" key="2">
    <source>
        <dbReference type="EMBL" id="KKB59182.1"/>
    </source>
</evidence>
<keyword evidence="1" id="KW-0472">Membrane</keyword>
<sequence>MIILNAMKLINLISTTFGIGVQDLLLKESFNEVEVCFRLPRPFCVIADDINLFYAQILDDCQFDFLYCGNSEITINSLHSITDVENFVSHISDKLASLDLNDPDDIEVVNSFSILVKIRKEIRERVLNIYDFIALCNYWNDLTWENRLFVLSKEELKRGIVFYLLEDDICSFKTEGFYFSHNREEKPHIVNCLEDIRENVYWGNLDVYKLTPLYFHITQRSNVENIFQETFDVLSAVFSLCSILDIVSLNAKDGKLVYKLCGYKNINGELNIDNSFSLLKNTENEYFKIFRWIYIGEGNKTDKIGIARNVLSLFIANDNIAIEDNVFISIQSSFKTYLKENLDKYVAIRNQIYQELDAIISLSSAVKKDFLEGFKHNLLACITFFFSTIVLEVLGGNSKSYFLFTKEVCILCYAVFFISFLYLLWMRGDIEVEKKNISNRYVVLKKRYSDLLIPKEIDIILRNGEELKEQMGYIDLVKKKYTALWICSLLTLCVIVTVLSPIGNMFAGMIFAFKSIIVIFGLLIFLLVRLGSFIL</sequence>
<keyword evidence="1" id="KW-0812">Transmembrane</keyword>